<dbReference type="GO" id="GO:0005524">
    <property type="term" value="F:ATP binding"/>
    <property type="evidence" value="ECO:0007669"/>
    <property type="project" value="UniProtKB-KW"/>
</dbReference>
<dbReference type="SUPFAM" id="SSF52402">
    <property type="entry name" value="Adenine nucleotide alpha hydrolases-like"/>
    <property type="match status" value="1"/>
</dbReference>
<keyword evidence="9" id="KW-0963">Cytoplasm</keyword>
<dbReference type="Pfam" id="PF03054">
    <property type="entry name" value="tRNA_Me_trans"/>
    <property type="match status" value="1"/>
</dbReference>
<comment type="catalytic activity">
    <reaction evidence="8 9">
        <text>S-sulfanyl-L-cysteinyl-[protein] + uridine(34) in tRNA + AH2 + ATP = 2-thiouridine(34) in tRNA + L-cysteinyl-[protein] + A + AMP + diphosphate + H(+)</text>
        <dbReference type="Rhea" id="RHEA:47032"/>
        <dbReference type="Rhea" id="RHEA-COMP:10131"/>
        <dbReference type="Rhea" id="RHEA-COMP:11726"/>
        <dbReference type="Rhea" id="RHEA-COMP:11727"/>
        <dbReference type="Rhea" id="RHEA-COMP:11728"/>
        <dbReference type="ChEBI" id="CHEBI:13193"/>
        <dbReference type="ChEBI" id="CHEBI:15378"/>
        <dbReference type="ChEBI" id="CHEBI:17499"/>
        <dbReference type="ChEBI" id="CHEBI:29950"/>
        <dbReference type="ChEBI" id="CHEBI:30616"/>
        <dbReference type="ChEBI" id="CHEBI:33019"/>
        <dbReference type="ChEBI" id="CHEBI:61963"/>
        <dbReference type="ChEBI" id="CHEBI:65315"/>
        <dbReference type="ChEBI" id="CHEBI:87170"/>
        <dbReference type="ChEBI" id="CHEBI:456215"/>
        <dbReference type="EC" id="2.8.1.13"/>
    </reaction>
</comment>
<feature type="region of interest" description="Interaction with tRNA" evidence="9">
    <location>
        <begin position="178"/>
        <end position="180"/>
    </location>
</feature>
<feature type="binding site" evidence="9">
    <location>
        <begin position="14"/>
        <end position="21"/>
    </location>
    <ligand>
        <name>ATP</name>
        <dbReference type="ChEBI" id="CHEBI:30616"/>
    </ligand>
</feature>
<dbReference type="CDD" id="cd01998">
    <property type="entry name" value="MnmA_TRMU-like"/>
    <property type="match status" value="1"/>
</dbReference>
<dbReference type="FunFam" id="3.40.50.620:FF:000115">
    <property type="entry name" value="tRNA-specific 2-thiouridylase MnmA"/>
    <property type="match status" value="1"/>
</dbReference>
<dbReference type="AlphaFoldDB" id="A0A2M7VBJ0"/>
<evidence type="ECO:0000313" key="12">
    <source>
        <dbReference type="EMBL" id="PIZ96463.1"/>
    </source>
</evidence>
<evidence type="ECO:0000259" key="10">
    <source>
        <dbReference type="Pfam" id="PF20258"/>
    </source>
</evidence>
<accession>A0A2M7VBJ0</accession>
<feature type="domain" description="tRNA-specific 2-thiouridylase MnmA-like C-terminal" evidence="10">
    <location>
        <begin position="316"/>
        <end position="399"/>
    </location>
</feature>
<evidence type="ECO:0000256" key="5">
    <source>
        <dbReference type="ARBA" id="ARBA00022840"/>
    </source>
</evidence>
<feature type="binding site" evidence="9">
    <location>
        <position position="152"/>
    </location>
    <ligand>
        <name>ATP</name>
        <dbReference type="ChEBI" id="CHEBI:30616"/>
    </ligand>
</feature>
<comment type="function">
    <text evidence="9">Catalyzes the 2-thiolation of uridine at the wobble position (U34) of tRNA, leading to the formation of s(2)U34.</text>
</comment>
<comment type="subcellular location">
    <subcellularLocation>
        <location evidence="9">Cytoplasm</location>
    </subcellularLocation>
</comment>
<dbReference type="EC" id="2.8.1.13" evidence="9"/>
<feature type="site" description="Interaction with tRNA" evidence="9">
    <location>
        <position position="153"/>
    </location>
</feature>
<dbReference type="NCBIfam" id="TIGR00420">
    <property type="entry name" value="trmU"/>
    <property type="match status" value="1"/>
</dbReference>
<dbReference type="PANTHER" id="PTHR11933">
    <property type="entry name" value="TRNA 5-METHYLAMINOMETHYL-2-THIOURIDYLATE -METHYLTRANSFERASE"/>
    <property type="match status" value="1"/>
</dbReference>
<dbReference type="HAMAP" id="MF_00144">
    <property type="entry name" value="tRNA_thiouridyl_MnmA"/>
    <property type="match status" value="1"/>
</dbReference>
<dbReference type="EMBL" id="PFPL01000020">
    <property type="protein sequence ID" value="PIZ96463.1"/>
    <property type="molecule type" value="Genomic_DNA"/>
</dbReference>
<dbReference type="Proteomes" id="UP000231453">
    <property type="component" value="Unassembled WGS sequence"/>
</dbReference>
<dbReference type="Gene3D" id="2.40.30.10">
    <property type="entry name" value="Translation factors"/>
    <property type="match status" value="1"/>
</dbReference>
<evidence type="ECO:0000256" key="4">
    <source>
        <dbReference type="ARBA" id="ARBA00022741"/>
    </source>
</evidence>
<feature type="region of interest" description="Interaction with target base in tRNA" evidence="9">
    <location>
        <begin position="123"/>
        <end position="125"/>
    </location>
</feature>
<dbReference type="GO" id="GO:0002143">
    <property type="term" value="P:tRNA wobble position uridine thiolation"/>
    <property type="evidence" value="ECO:0007669"/>
    <property type="project" value="TreeGrafter"/>
</dbReference>
<evidence type="ECO:0000256" key="7">
    <source>
        <dbReference type="ARBA" id="ARBA00023157"/>
    </source>
</evidence>
<keyword evidence="6 9" id="KW-0694">RNA-binding</keyword>
<gene>
    <name evidence="9" type="primary">mnmA</name>
    <name evidence="12" type="ORF">COX80_01165</name>
</gene>
<evidence type="ECO:0000256" key="9">
    <source>
        <dbReference type="HAMAP-Rule" id="MF_00144"/>
    </source>
</evidence>
<dbReference type="Pfam" id="PF20258">
    <property type="entry name" value="tRNA_Me_trans_C"/>
    <property type="match status" value="1"/>
</dbReference>
<dbReference type="Gene3D" id="2.30.30.280">
    <property type="entry name" value="Adenine nucleotide alpha hydrolases-like domains"/>
    <property type="match status" value="1"/>
</dbReference>
<evidence type="ECO:0000313" key="13">
    <source>
        <dbReference type="Proteomes" id="UP000231453"/>
    </source>
</evidence>
<dbReference type="NCBIfam" id="NF001138">
    <property type="entry name" value="PRK00143.1"/>
    <property type="match status" value="1"/>
</dbReference>
<keyword evidence="2 9" id="KW-0808">Transferase</keyword>
<organism evidence="12 13">
    <name type="scientific">Candidatus Magasanikbacteria bacterium CG_4_10_14_0_2_um_filter_33_14</name>
    <dbReference type="NCBI Taxonomy" id="1974636"/>
    <lineage>
        <taxon>Bacteria</taxon>
        <taxon>Candidatus Magasanikiibacteriota</taxon>
    </lineage>
</organism>
<evidence type="ECO:0000256" key="6">
    <source>
        <dbReference type="ARBA" id="ARBA00022884"/>
    </source>
</evidence>
<keyword evidence="1 9" id="KW-0820">tRNA-binding</keyword>
<dbReference type="Gene3D" id="3.40.50.620">
    <property type="entry name" value="HUPs"/>
    <property type="match status" value="1"/>
</dbReference>
<evidence type="ECO:0000256" key="2">
    <source>
        <dbReference type="ARBA" id="ARBA00022679"/>
    </source>
</evidence>
<name>A0A2M7VBJ0_9BACT</name>
<protein>
    <recommendedName>
        <fullName evidence="9">tRNA-specific 2-thiouridylase MnmA</fullName>
        <ecNumber evidence="9">2.8.1.13</ecNumber>
    </recommendedName>
</protein>
<feature type="active site" description="Nucleophile" evidence="9">
    <location>
        <position position="128"/>
    </location>
</feature>
<dbReference type="InterPro" id="IPR004506">
    <property type="entry name" value="MnmA-like"/>
</dbReference>
<evidence type="ECO:0000256" key="1">
    <source>
        <dbReference type="ARBA" id="ARBA00022555"/>
    </source>
</evidence>
<keyword evidence="3 9" id="KW-0819">tRNA processing</keyword>
<sequence>MSENIDKNKKILVAMSGGVDSSVVAALLTEAGFDVTGAYMINYEETRINTDNDADINADNDSLAGHSADEGGTKACWVPDYRDALRVAAKLGIPLLKLDFQKEYKEKVLDYMLAEYEKGNTPNPDVMCNKFIKFGVWLEKIKELGFDYIATGHYAKVVKSRKSKVESCKLMQAKDDNKDQTYFLHQLNQDQLAQTLFPLGGYTKQEVRELAEKFELPTAKKEESMGICFVGELDMKAFLQRDLKKNTGKIVTESGEVIGEHEGLAFYTIGQRHIGVQSSQFGVPSENKPFFVVDKHFDSNELIVGHEDSDLLNKDDIIVGDVNWISGYIRRSFSEGGQTPIFPLKCTVRLRHRQPLQEVTVEKNGEKYNLKFLTKQRAATPGQFAVFYKDGECLGGGVII</sequence>
<dbReference type="InterPro" id="IPR046885">
    <property type="entry name" value="MnmA-like_C"/>
</dbReference>
<comment type="caution">
    <text evidence="9">Lacks conserved residue(s) required for the propagation of feature annotation.</text>
</comment>
<keyword evidence="4 9" id="KW-0547">Nucleotide-binding</keyword>
<feature type="domain" description="tRNA-specific 2-thiouridylase MnmA-like central" evidence="11">
    <location>
        <begin position="236"/>
        <end position="306"/>
    </location>
</feature>
<dbReference type="InterPro" id="IPR046884">
    <property type="entry name" value="MnmA-like_central"/>
</dbReference>
<dbReference type="GO" id="GO:0005737">
    <property type="term" value="C:cytoplasm"/>
    <property type="evidence" value="ECO:0007669"/>
    <property type="project" value="UniProtKB-SubCell"/>
</dbReference>
<proteinExistence type="inferred from homology"/>
<feature type="active site" description="Cysteine persulfide intermediate" evidence="9">
    <location>
        <position position="228"/>
    </location>
</feature>
<keyword evidence="5 9" id="KW-0067">ATP-binding</keyword>
<dbReference type="InterPro" id="IPR023382">
    <property type="entry name" value="MnmA-like_central_sf"/>
</dbReference>
<dbReference type="PANTHER" id="PTHR11933:SF5">
    <property type="entry name" value="MITOCHONDRIAL TRNA-SPECIFIC 2-THIOURIDYLASE 1"/>
    <property type="match status" value="1"/>
</dbReference>
<feature type="site" description="Interaction with tRNA" evidence="9">
    <location>
        <position position="383"/>
    </location>
</feature>
<evidence type="ECO:0000256" key="8">
    <source>
        <dbReference type="ARBA" id="ARBA00051542"/>
    </source>
</evidence>
<dbReference type="GO" id="GO:0000049">
    <property type="term" value="F:tRNA binding"/>
    <property type="evidence" value="ECO:0007669"/>
    <property type="project" value="UniProtKB-KW"/>
</dbReference>
<dbReference type="GO" id="GO:0103016">
    <property type="term" value="F:tRNA-uridine 2-sulfurtransferase activity"/>
    <property type="evidence" value="ECO:0007669"/>
    <property type="project" value="UniProtKB-EC"/>
</dbReference>
<dbReference type="Pfam" id="PF20259">
    <property type="entry name" value="tRNA_Me_trans_M"/>
    <property type="match status" value="1"/>
</dbReference>
<dbReference type="InterPro" id="IPR014729">
    <property type="entry name" value="Rossmann-like_a/b/a_fold"/>
</dbReference>
<evidence type="ECO:0000259" key="11">
    <source>
        <dbReference type="Pfam" id="PF20259"/>
    </source>
</evidence>
<comment type="similarity">
    <text evidence="9">Belongs to the MnmA/TRMU family.</text>
</comment>
<reference evidence="13" key="1">
    <citation type="submission" date="2017-09" db="EMBL/GenBank/DDBJ databases">
        <title>Depth-based differentiation of microbial function through sediment-hosted aquifers and enrichment of novel symbionts in the deep terrestrial subsurface.</title>
        <authorList>
            <person name="Probst A.J."/>
            <person name="Ladd B."/>
            <person name="Jarett J.K."/>
            <person name="Geller-Mcgrath D.E."/>
            <person name="Sieber C.M.K."/>
            <person name="Emerson J.B."/>
            <person name="Anantharaman K."/>
            <person name="Thomas B.C."/>
            <person name="Malmstrom R."/>
            <person name="Stieglmeier M."/>
            <person name="Klingl A."/>
            <person name="Woyke T."/>
            <person name="Ryan C.M."/>
            <person name="Banfield J.F."/>
        </authorList>
    </citation>
    <scope>NUCLEOTIDE SEQUENCE [LARGE SCALE GENOMIC DNA]</scope>
</reference>
<evidence type="ECO:0000256" key="3">
    <source>
        <dbReference type="ARBA" id="ARBA00022694"/>
    </source>
</evidence>
<keyword evidence="7" id="KW-1015">Disulfide bond</keyword>
<feature type="binding site" evidence="9">
    <location>
        <position position="40"/>
    </location>
    <ligand>
        <name>ATP</name>
        <dbReference type="ChEBI" id="CHEBI:30616"/>
    </ligand>
</feature>
<comment type="caution">
    <text evidence="12">The sequence shown here is derived from an EMBL/GenBank/DDBJ whole genome shotgun (WGS) entry which is preliminary data.</text>
</comment>